<reference evidence="2" key="1">
    <citation type="submission" date="2023-10" db="EMBL/GenBank/DDBJ databases">
        <authorList>
            <person name="Chen Y."/>
            <person name="Shah S."/>
            <person name="Dougan E. K."/>
            <person name="Thang M."/>
            <person name="Chan C."/>
        </authorList>
    </citation>
    <scope>NUCLEOTIDE SEQUENCE [LARGE SCALE GENOMIC DNA]</scope>
</reference>
<feature type="region of interest" description="Disordered" evidence="1">
    <location>
        <begin position="58"/>
        <end position="83"/>
    </location>
</feature>
<evidence type="ECO:0000256" key="1">
    <source>
        <dbReference type="SAM" id="MobiDB-lite"/>
    </source>
</evidence>
<organism evidence="2 3">
    <name type="scientific">Prorocentrum cordatum</name>
    <dbReference type="NCBI Taxonomy" id="2364126"/>
    <lineage>
        <taxon>Eukaryota</taxon>
        <taxon>Sar</taxon>
        <taxon>Alveolata</taxon>
        <taxon>Dinophyceae</taxon>
        <taxon>Prorocentrales</taxon>
        <taxon>Prorocentraceae</taxon>
        <taxon>Prorocentrum</taxon>
    </lineage>
</organism>
<feature type="compositionally biased region" description="Low complexity" evidence="1">
    <location>
        <begin position="58"/>
        <end position="68"/>
    </location>
</feature>
<accession>A0ABN9PML0</accession>
<gene>
    <name evidence="2" type="ORF">PCOR1329_LOCUS4360</name>
</gene>
<dbReference type="EMBL" id="CAUYUJ010001115">
    <property type="protein sequence ID" value="CAK0794305.1"/>
    <property type="molecule type" value="Genomic_DNA"/>
</dbReference>
<name>A0ABN9PML0_9DINO</name>
<evidence type="ECO:0000313" key="3">
    <source>
        <dbReference type="Proteomes" id="UP001189429"/>
    </source>
</evidence>
<keyword evidence="3" id="KW-1185">Reference proteome</keyword>
<dbReference type="Proteomes" id="UP001189429">
    <property type="component" value="Unassembled WGS sequence"/>
</dbReference>
<protein>
    <submittedName>
        <fullName evidence="2">Uncharacterized protein</fullName>
    </submittedName>
</protein>
<feature type="non-terminal residue" evidence="2">
    <location>
        <position position="1"/>
    </location>
</feature>
<evidence type="ECO:0000313" key="2">
    <source>
        <dbReference type="EMBL" id="CAK0794305.1"/>
    </source>
</evidence>
<proteinExistence type="predicted"/>
<sequence>VGGPLALFARPPAAGQAPARARAGGGLRLDEESWCPPGRIALAAVPWLQGLAAAASGASAGVPGAPARRAGRGRAGGLPRREA</sequence>
<comment type="caution">
    <text evidence="2">The sequence shown here is derived from an EMBL/GenBank/DDBJ whole genome shotgun (WGS) entry which is preliminary data.</text>
</comment>